<evidence type="ECO:0000256" key="2">
    <source>
        <dbReference type="SAM" id="MobiDB-lite"/>
    </source>
</evidence>
<protein>
    <recommendedName>
        <fullName evidence="5">Tesmin/TSO1-like CXC domain-containing protein</fullName>
    </recommendedName>
</protein>
<feature type="region of interest" description="Disordered" evidence="2">
    <location>
        <begin position="66"/>
        <end position="87"/>
    </location>
</feature>
<keyword evidence="1" id="KW-0175">Coiled coil</keyword>
<reference evidence="3 4" key="1">
    <citation type="submission" date="2024-01" db="EMBL/GenBank/DDBJ databases">
        <title>The genomes of 5 underutilized Papilionoideae crops provide insights into root nodulation and disease resistanc.</title>
        <authorList>
            <person name="Jiang F."/>
        </authorList>
    </citation>
    <scope>NUCLEOTIDE SEQUENCE [LARGE SCALE GENOMIC DNA]</scope>
    <source>
        <strain evidence="3">DUOXIRENSHENG_FW03</strain>
        <tissue evidence="3">Leaves</tissue>
    </source>
</reference>
<dbReference type="Pfam" id="PF25764">
    <property type="entry name" value="KIF21A_4th"/>
    <property type="match status" value="1"/>
</dbReference>
<feature type="coiled-coil region" evidence="1">
    <location>
        <begin position="88"/>
        <end position="223"/>
    </location>
</feature>
<evidence type="ECO:0000313" key="4">
    <source>
        <dbReference type="Proteomes" id="UP001386955"/>
    </source>
</evidence>
<dbReference type="InterPro" id="IPR027640">
    <property type="entry name" value="Kinesin-like_fam"/>
</dbReference>
<dbReference type="EMBL" id="JAYMYS010000001">
    <property type="protein sequence ID" value="KAK7410467.1"/>
    <property type="molecule type" value="Genomic_DNA"/>
</dbReference>
<evidence type="ECO:0000256" key="1">
    <source>
        <dbReference type="SAM" id="Coils"/>
    </source>
</evidence>
<feature type="coiled-coil region" evidence="1">
    <location>
        <begin position="294"/>
        <end position="368"/>
    </location>
</feature>
<comment type="caution">
    <text evidence="3">The sequence shown here is derived from an EMBL/GenBank/DDBJ whole genome shotgun (WGS) entry which is preliminary data.</text>
</comment>
<dbReference type="GO" id="GO:0007052">
    <property type="term" value="P:mitotic spindle organization"/>
    <property type="evidence" value="ECO:0007669"/>
    <property type="project" value="TreeGrafter"/>
</dbReference>
<proteinExistence type="predicted"/>
<accession>A0AAN9T1H5</accession>
<evidence type="ECO:0008006" key="5">
    <source>
        <dbReference type="Google" id="ProtNLM"/>
    </source>
</evidence>
<dbReference type="GO" id="GO:0003777">
    <property type="term" value="F:microtubule motor activity"/>
    <property type="evidence" value="ECO:0007669"/>
    <property type="project" value="InterPro"/>
</dbReference>
<sequence length="601" mass="68116">MGKGNDGDLNCIADVTHNDWLSRLHNNVIIVRERGHHLDPIPIQKCVFVLLPLFLFAIQNQIMKKTNRRSKQPSPIHASPSDPNEKQIHDYDDRIRLLEAQNKAYQTEIAELRQQQQGSDSSSASKNGVEKLKQEYLQKLNLLEDQVTDLKTKLGTRSQFSIQRRKVDESTKQLQFEIQTLKAQKVQLQCRIKLESKQFRLCKALLEKEVLQLKKEARRKEIKAQILLASNERLKMVSQRKTEEASSAMQRLKDLIAARKAISHRSTGARRRNDKLIQDAEQELQVSIHLNKLCSEYESTIEKMAGEIAQLKEEIEIHKQEKLGCQLQEEDRDSLEKDADIQDLKEQMKNLDSLLRELQSRKEKLDFKDKKQGDLAQSLFSEESNDKIKMDTPELSSTSENSVKRRERTAEGLCCSCSKKSLCKTNKCQCRSTGGSCGPSCGCTRLKCTNREPVDQDGTVIASECAKLLQSALVQKPASCKDNRVPIKKALCDIQNSLTKLDDKKQGKKKNPRKPVIQLITENPNPISSSAENTSGTETFVIETRENNPTGLDKVTKPDTENIFGQPNQLATSISDAPGFRRLRNPTRQAKTAAGKENCFI</sequence>
<organism evidence="3 4">
    <name type="scientific">Psophocarpus tetragonolobus</name>
    <name type="common">Winged bean</name>
    <name type="synonym">Dolichos tetragonolobus</name>
    <dbReference type="NCBI Taxonomy" id="3891"/>
    <lineage>
        <taxon>Eukaryota</taxon>
        <taxon>Viridiplantae</taxon>
        <taxon>Streptophyta</taxon>
        <taxon>Embryophyta</taxon>
        <taxon>Tracheophyta</taxon>
        <taxon>Spermatophyta</taxon>
        <taxon>Magnoliopsida</taxon>
        <taxon>eudicotyledons</taxon>
        <taxon>Gunneridae</taxon>
        <taxon>Pentapetalae</taxon>
        <taxon>rosids</taxon>
        <taxon>fabids</taxon>
        <taxon>Fabales</taxon>
        <taxon>Fabaceae</taxon>
        <taxon>Papilionoideae</taxon>
        <taxon>50 kb inversion clade</taxon>
        <taxon>NPAAA clade</taxon>
        <taxon>indigoferoid/millettioid clade</taxon>
        <taxon>Phaseoleae</taxon>
        <taxon>Psophocarpus</taxon>
    </lineage>
</organism>
<dbReference type="AlphaFoldDB" id="A0AAN9T1H5"/>
<evidence type="ECO:0000313" key="3">
    <source>
        <dbReference type="EMBL" id="KAK7410467.1"/>
    </source>
</evidence>
<dbReference type="GO" id="GO:0007018">
    <property type="term" value="P:microtubule-based movement"/>
    <property type="evidence" value="ECO:0007669"/>
    <property type="project" value="InterPro"/>
</dbReference>
<dbReference type="PANTHER" id="PTHR47969:SF6">
    <property type="entry name" value="KINESIN-LIKE PROTEIN KIN-4C"/>
    <property type="match status" value="1"/>
</dbReference>
<name>A0AAN9T1H5_PSOTE</name>
<dbReference type="PANTHER" id="PTHR47969">
    <property type="entry name" value="CHROMOSOME-ASSOCIATED KINESIN KIF4A-RELATED"/>
    <property type="match status" value="1"/>
</dbReference>
<gene>
    <name evidence="3" type="ORF">VNO78_01269</name>
</gene>
<dbReference type="GO" id="GO:0005875">
    <property type="term" value="C:microtubule associated complex"/>
    <property type="evidence" value="ECO:0007669"/>
    <property type="project" value="TreeGrafter"/>
</dbReference>
<dbReference type="GO" id="GO:0051231">
    <property type="term" value="P:spindle elongation"/>
    <property type="evidence" value="ECO:0007669"/>
    <property type="project" value="TreeGrafter"/>
</dbReference>
<dbReference type="Proteomes" id="UP001386955">
    <property type="component" value="Unassembled WGS sequence"/>
</dbReference>
<keyword evidence="4" id="KW-1185">Reference proteome</keyword>
<feature type="region of interest" description="Disordered" evidence="2">
    <location>
        <begin position="378"/>
        <end position="402"/>
    </location>
</feature>